<dbReference type="VEuPathDB" id="AmoebaDB:FDP41_004714"/>
<dbReference type="VEuPathDB" id="AmoebaDB:NF0121870"/>
<dbReference type="AlphaFoldDB" id="A0A6A5BPC4"/>
<accession>A0A6A5BPC4</accession>
<keyword evidence="2" id="KW-1185">Reference proteome</keyword>
<organism evidence="1 2">
    <name type="scientific">Naegleria fowleri</name>
    <name type="common">Brain eating amoeba</name>
    <dbReference type="NCBI Taxonomy" id="5763"/>
    <lineage>
        <taxon>Eukaryota</taxon>
        <taxon>Discoba</taxon>
        <taxon>Heterolobosea</taxon>
        <taxon>Tetramitia</taxon>
        <taxon>Eutetramitia</taxon>
        <taxon>Vahlkampfiidae</taxon>
        <taxon>Naegleria</taxon>
    </lineage>
</organism>
<dbReference type="RefSeq" id="XP_044560751.1">
    <property type="nucleotide sequence ID" value="XM_044708158.1"/>
</dbReference>
<dbReference type="Proteomes" id="UP000444721">
    <property type="component" value="Unassembled WGS sequence"/>
</dbReference>
<evidence type="ECO:0000313" key="1">
    <source>
        <dbReference type="EMBL" id="KAF0976038.1"/>
    </source>
</evidence>
<name>A0A6A5BPC4_NAEFO</name>
<protein>
    <submittedName>
        <fullName evidence="1">Uncharacterized protein</fullName>
    </submittedName>
</protein>
<gene>
    <name evidence="1" type="ORF">FDP41_004714</name>
</gene>
<evidence type="ECO:0000313" key="2">
    <source>
        <dbReference type="Proteomes" id="UP000444721"/>
    </source>
</evidence>
<sequence length="112" mass="12661">MMILPSFQNSLFNHVKHLMALATVSSSSQTNSVVKKCDSAPNISFMLARELFSIQTMNVRVIHVNEEIDSTIHHDADINEALNENTQMPFYEIPSSQWLTGLLPNEENNKSQ</sequence>
<comment type="caution">
    <text evidence="1">The sequence shown here is derived from an EMBL/GenBank/DDBJ whole genome shotgun (WGS) entry which is preliminary data.</text>
</comment>
<reference evidence="1 2" key="1">
    <citation type="journal article" date="2019" name="Sci. Rep.">
        <title>Nanopore sequencing improves the draft genome of the human pathogenic amoeba Naegleria fowleri.</title>
        <authorList>
            <person name="Liechti N."/>
            <person name="Schurch N."/>
            <person name="Bruggmann R."/>
            <person name="Wittwer M."/>
        </authorList>
    </citation>
    <scope>NUCLEOTIDE SEQUENCE [LARGE SCALE GENOMIC DNA]</scope>
    <source>
        <strain evidence="1 2">ATCC 30894</strain>
    </source>
</reference>
<dbReference type="GeneID" id="68111932"/>
<dbReference type="EMBL" id="VFQX01000041">
    <property type="protein sequence ID" value="KAF0976038.1"/>
    <property type="molecule type" value="Genomic_DNA"/>
</dbReference>
<proteinExistence type="predicted"/>